<keyword evidence="2" id="KW-1185">Reference proteome</keyword>
<dbReference type="Proteomes" id="UP000002531">
    <property type="component" value="Chromosome"/>
</dbReference>
<sequence length="119" mass="13373">MRMELIQRAAPCCRARALRRQLVVRGNPAKEQRGFSASCALQLQTSKTDGRRAMLAAGSDDLPHQNPCAQCGRLIAAPVWFEKEPCRTSYLWRCVRCGYKFEAIAFFKQANHESRATAA</sequence>
<proteinExistence type="predicted"/>
<protein>
    <submittedName>
        <fullName evidence="1">Uncharacterized protein</fullName>
    </submittedName>
</protein>
<dbReference type="EMBL" id="CP000115">
    <property type="protein sequence ID" value="ABA05715.1"/>
    <property type="molecule type" value="Genomic_DNA"/>
</dbReference>
<accession>Q3SPS6</accession>
<dbReference type="eggNOG" id="ENOG50313J9">
    <property type="taxonomic scope" value="Bacteria"/>
</dbReference>
<dbReference type="KEGG" id="nwi:Nwi_2462"/>
<dbReference type="STRING" id="323098.Nwi_2462"/>
<organism evidence="1 2">
    <name type="scientific">Nitrobacter winogradskyi (strain ATCC 25391 / DSM 10237 / CIP 104748 / NCIMB 11846 / Nb-255)</name>
    <dbReference type="NCBI Taxonomy" id="323098"/>
    <lineage>
        <taxon>Bacteria</taxon>
        <taxon>Pseudomonadati</taxon>
        <taxon>Pseudomonadota</taxon>
        <taxon>Alphaproteobacteria</taxon>
        <taxon>Hyphomicrobiales</taxon>
        <taxon>Nitrobacteraceae</taxon>
        <taxon>Nitrobacter</taxon>
    </lineage>
</organism>
<reference evidence="1 2" key="1">
    <citation type="journal article" date="2006" name="Appl. Environ. Microbiol.">
        <title>Genome sequence of the chemolithoautotrophic nitrite-oxidizing bacterium Nitrobacter winogradskyi Nb-255.</title>
        <authorList>
            <person name="Starkenburg S.R."/>
            <person name="Chain P.S."/>
            <person name="Sayavedra-Soto L.A."/>
            <person name="Hauser L."/>
            <person name="Land M.L."/>
            <person name="Larimer F.W."/>
            <person name="Malfatti S.A."/>
            <person name="Klotz M.G."/>
            <person name="Bottomley P.J."/>
            <person name="Arp D.J."/>
            <person name="Hickey W.J."/>
        </authorList>
    </citation>
    <scope>NUCLEOTIDE SEQUENCE [LARGE SCALE GENOMIC DNA]</scope>
    <source>
        <strain evidence="2">ATCC 25391 / DSM 10237 / CIP 104748 / NCIMB 11846 / Nb-255</strain>
    </source>
</reference>
<dbReference type="HOGENOM" id="CLU_2058908_0_0_5"/>
<gene>
    <name evidence="1" type="ordered locus">Nwi_2462</name>
</gene>
<name>Q3SPS6_NITWN</name>
<dbReference type="AlphaFoldDB" id="Q3SPS6"/>
<evidence type="ECO:0000313" key="1">
    <source>
        <dbReference type="EMBL" id="ABA05715.1"/>
    </source>
</evidence>
<evidence type="ECO:0000313" key="2">
    <source>
        <dbReference type="Proteomes" id="UP000002531"/>
    </source>
</evidence>